<sequence>MRYHRPGLDVAAHTLLIIGALAFMLPVILAVLASTQSPGTLFSGTLPLSFGTSGLDHYMTLLTEPVRGVGVPAWRLMLNSLLMALGIAVGKLTIAMLAAYALVFFRFPFRRCCFWLIFMTLMLPIEVRIVPTYGVVAELGLLDSYPGLVLPLLASATATFLFRQFFLTLPPELMEAARIDGAGPWRFFIDILLPLSRTNIAALFVIMFIYGWNQYLWPLVTITSADHATLVTSLKRLTIATDGTPPWHLATAMTVLALLPPVVVIILMQRWFIKGLVDTEK</sequence>
<dbReference type="STRING" id="402385.SAMN05421848_2905"/>
<comment type="subunit">
    <text evidence="2 10">The complex is composed of two ATP-binding proteins (UgpC), two transmembrane proteins (UgpA and UgpE) and a solute-binding protein (UgpB).</text>
</comment>
<evidence type="ECO:0000313" key="12">
    <source>
        <dbReference type="EMBL" id="SFC82649.1"/>
    </source>
</evidence>
<keyword evidence="10" id="KW-0997">Cell inner membrane</keyword>
<dbReference type="InterPro" id="IPR035906">
    <property type="entry name" value="MetI-like_sf"/>
</dbReference>
<evidence type="ECO:0000256" key="5">
    <source>
        <dbReference type="ARBA" id="ARBA00022475"/>
    </source>
</evidence>
<organism evidence="12 13">
    <name type="scientific">Kushneria avicenniae</name>
    <dbReference type="NCBI Taxonomy" id="402385"/>
    <lineage>
        <taxon>Bacteria</taxon>
        <taxon>Pseudomonadati</taxon>
        <taxon>Pseudomonadota</taxon>
        <taxon>Gammaproteobacteria</taxon>
        <taxon>Oceanospirillales</taxon>
        <taxon>Halomonadaceae</taxon>
        <taxon>Kushneria</taxon>
    </lineage>
</organism>
<dbReference type="AlphaFoldDB" id="A0A1I1MB95"/>
<gene>
    <name evidence="10" type="primary">ugpE</name>
    <name evidence="12" type="ORF">SAMN05421848_2905</name>
</gene>
<dbReference type="PANTHER" id="PTHR43744">
    <property type="entry name" value="ABC TRANSPORTER PERMEASE PROTEIN MG189-RELATED-RELATED"/>
    <property type="match status" value="1"/>
</dbReference>
<keyword evidence="5 10" id="KW-1003">Cell membrane</keyword>
<dbReference type="SUPFAM" id="SSF161098">
    <property type="entry name" value="MetI-like"/>
    <property type="match status" value="1"/>
</dbReference>
<evidence type="ECO:0000256" key="10">
    <source>
        <dbReference type="RuleBase" id="RU363056"/>
    </source>
</evidence>
<feature type="transmembrane region" description="Helical" evidence="9">
    <location>
        <begin position="81"/>
        <end position="105"/>
    </location>
</feature>
<dbReference type="InterPro" id="IPR000515">
    <property type="entry name" value="MetI-like"/>
</dbReference>
<dbReference type="GO" id="GO:0055085">
    <property type="term" value="P:transmembrane transport"/>
    <property type="evidence" value="ECO:0007669"/>
    <property type="project" value="InterPro"/>
</dbReference>
<feature type="transmembrane region" description="Helical" evidence="9">
    <location>
        <begin position="247"/>
        <end position="268"/>
    </location>
</feature>
<dbReference type="GO" id="GO:0005886">
    <property type="term" value="C:plasma membrane"/>
    <property type="evidence" value="ECO:0007669"/>
    <property type="project" value="UniProtKB-SubCell"/>
</dbReference>
<evidence type="ECO:0000256" key="4">
    <source>
        <dbReference type="ARBA" id="ARBA00022448"/>
    </source>
</evidence>
<proteinExistence type="inferred from homology"/>
<comment type="similarity">
    <text evidence="9">Belongs to the binding-protein-dependent transport system permease family.</text>
</comment>
<dbReference type="OrthoDB" id="369039at2"/>
<feature type="transmembrane region" description="Helical" evidence="9">
    <location>
        <begin position="112"/>
        <end position="136"/>
    </location>
</feature>
<feature type="domain" description="ABC transmembrane type-1" evidence="11">
    <location>
        <begin position="77"/>
        <end position="268"/>
    </location>
</feature>
<comment type="function">
    <text evidence="10">Part of the ABC transporter complex UgpBAEC involved in sn-glycerol-3-phosphate (G3P) import. Probably responsible for the translocation of the substrate across the membrane.</text>
</comment>
<dbReference type="Gene3D" id="1.10.3720.10">
    <property type="entry name" value="MetI-like"/>
    <property type="match status" value="1"/>
</dbReference>
<evidence type="ECO:0000256" key="3">
    <source>
        <dbReference type="ARBA" id="ARBA00020515"/>
    </source>
</evidence>
<feature type="transmembrane region" description="Helical" evidence="9">
    <location>
        <begin position="148"/>
        <end position="166"/>
    </location>
</feature>
<keyword evidence="7 9" id="KW-1133">Transmembrane helix</keyword>
<dbReference type="PROSITE" id="PS50928">
    <property type="entry name" value="ABC_TM1"/>
    <property type="match status" value="1"/>
</dbReference>
<keyword evidence="13" id="KW-1185">Reference proteome</keyword>
<evidence type="ECO:0000313" key="13">
    <source>
        <dbReference type="Proteomes" id="UP000199046"/>
    </source>
</evidence>
<dbReference type="Pfam" id="PF00528">
    <property type="entry name" value="BPD_transp_1"/>
    <property type="match status" value="1"/>
</dbReference>
<accession>A0A1I1MB95</accession>
<dbReference type="RefSeq" id="WP_090135424.1">
    <property type="nucleotide sequence ID" value="NZ_FOLY01000006.1"/>
</dbReference>
<evidence type="ECO:0000256" key="2">
    <source>
        <dbReference type="ARBA" id="ARBA00011557"/>
    </source>
</evidence>
<evidence type="ECO:0000256" key="6">
    <source>
        <dbReference type="ARBA" id="ARBA00022692"/>
    </source>
</evidence>
<feature type="transmembrane region" description="Helical" evidence="9">
    <location>
        <begin position="187"/>
        <end position="210"/>
    </location>
</feature>
<keyword evidence="8 9" id="KW-0472">Membrane</keyword>
<reference evidence="13" key="1">
    <citation type="submission" date="2016-10" db="EMBL/GenBank/DDBJ databases">
        <authorList>
            <person name="Varghese N."/>
            <person name="Submissions S."/>
        </authorList>
    </citation>
    <scope>NUCLEOTIDE SEQUENCE [LARGE SCALE GENOMIC DNA]</scope>
    <source>
        <strain evidence="13">DSM 23439</strain>
    </source>
</reference>
<feature type="transmembrane region" description="Helical" evidence="9">
    <location>
        <begin position="12"/>
        <end position="33"/>
    </location>
</feature>
<protein>
    <recommendedName>
        <fullName evidence="3 10">sn-glycerol-3-phosphate transport system permease protein UgpE</fullName>
    </recommendedName>
</protein>
<evidence type="ECO:0000256" key="8">
    <source>
        <dbReference type="ARBA" id="ARBA00023136"/>
    </source>
</evidence>
<name>A0A1I1MB95_9GAMM</name>
<dbReference type="PANTHER" id="PTHR43744:SF8">
    <property type="entry name" value="SN-GLYCEROL-3-PHOSPHATE TRANSPORT SYSTEM PERMEASE PROTEIN UGPE"/>
    <property type="match status" value="1"/>
</dbReference>
<evidence type="ECO:0000256" key="1">
    <source>
        <dbReference type="ARBA" id="ARBA00004651"/>
    </source>
</evidence>
<evidence type="ECO:0000259" key="11">
    <source>
        <dbReference type="PROSITE" id="PS50928"/>
    </source>
</evidence>
<evidence type="ECO:0000256" key="7">
    <source>
        <dbReference type="ARBA" id="ARBA00022989"/>
    </source>
</evidence>
<keyword evidence="6 9" id="KW-0812">Transmembrane</keyword>
<dbReference type="NCBIfam" id="NF008210">
    <property type="entry name" value="PRK10973.1"/>
    <property type="match status" value="1"/>
</dbReference>
<dbReference type="Proteomes" id="UP000199046">
    <property type="component" value="Unassembled WGS sequence"/>
</dbReference>
<keyword evidence="4 9" id="KW-0813">Transport</keyword>
<evidence type="ECO:0000256" key="9">
    <source>
        <dbReference type="RuleBase" id="RU363032"/>
    </source>
</evidence>
<dbReference type="EMBL" id="FOLY01000006">
    <property type="protein sequence ID" value="SFC82649.1"/>
    <property type="molecule type" value="Genomic_DNA"/>
</dbReference>
<dbReference type="CDD" id="cd06261">
    <property type="entry name" value="TM_PBP2"/>
    <property type="match status" value="1"/>
</dbReference>
<comment type="subcellular location">
    <subcellularLocation>
        <location evidence="10">Cell inner membrane</location>
        <topology evidence="10">Multi-pass membrane protein</topology>
    </subcellularLocation>
    <subcellularLocation>
        <location evidence="1 9">Cell membrane</location>
        <topology evidence="1 9">Multi-pass membrane protein</topology>
    </subcellularLocation>
</comment>